<dbReference type="AlphaFoldDB" id="A0A5R9C401"/>
<name>A0A5R9C401_9LACT</name>
<protein>
    <submittedName>
        <fullName evidence="1">Segregation and condensation protein B</fullName>
    </submittedName>
</protein>
<accession>A0A5R9C401</accession>
<evidence type="ECO:0000313" key="2">
    <source>
        <dbReference type="Proteomes" id="UP000307201"/>
    </source>
</evidence>
<comment type="caution">
    <text evidence="1">The sequence shown here is derived from an EMBL/GenBank/DDBJ whole genome shotgun (WGS) entry which is preliminary data.</text>
</comment>
<reference evidence="1 2" key="1">
    <citation type="submission" date="2019-05" db="EMBL/GenBank/DDBJ databases">
        <title>The metagenome of a microbial culture collection derived from dairy environment covers the genomic content of the human microbiome.</title>
        <authorList>
            <person name="Roder T."/>
            <person name="Wuthrich D."/>
            <person name="Sattari Z."/>
            <person name="Von Ah U."/>
            <person name="Bar C."/>
            <person name="Ronchi F."/>
            <person name="Macpherson A.J."/>
            <person name="Ganal-Vonarburg S.C."/>
            <person name="Bruggmann R."/>
            <person name="Vergeres G."/>
        </authorList>
    </citation>
    <scope>NUCLEOTIDE SEQUENCE [LARGE SCALE GENOMIC DNA]</scope>
    <source>
        <strain evidence="1 2">FAM 24235</strain>
    </source>
</reference>
<sequence>MFTVDDVAYTLKFNTKKLKTIEMVAKTSIIAQIAKNDGILQYQTLETLFSLALVEENTNEVVKQNEAVKMFEKLVETNGQLTVNGQIVEKLQEDLGFMFR</sequence>
<dbReference type="Proteomes" id="UP000307201">
    <property type="component" value="Unassembled WGS sequence"/>
</dbReference>
<evidence type="ECO:0000313" key="1">
    <source>
        <dbReference type="EMBL" id="TLQ07561.1"/>
    </source>
</evidence>
<gene>
    <name evidence="1" type="ORF">FEZ48_06155</name>
</gene>
<organism evidence="1 2">
    <name type="scientific">Marinilactibacillus psychrotolerans</name>
    <dbReference type="NCBI Taxonomy" id="191770"/>
    <lineage>
        <taxon>Bacteria</taxon>
        <taxon>Bacillati</taxon>
        <taxon>Bacillota</taxon>
        <taxon>Bacilli</taxon>
        <taxon>Lactobacillales</taxon>
        <taxon>Carnobacteriaceae</taxon>
        <taxon>Marinilactibacillus</taxon>
    </lineage>
</organism>
<dbReference type="EMBL" id="VBTE01000015">
    <property type="protein sequence ID" value="TLQ07561.1"/>
    <property type="molecule type" value="Genomic_DNA"/>
</dbReference>
<dbReference type="OrthoDB" id="2227441at2"/>
<proteinExistence type="predicted"/>
<dbReference type="RefSeq" id="WP_138471641.1">
    <property type="nucleotide sequence ID" value="NZ_VBTE01000015.1"/>
</dbReference>